<dbReference type="InterPro" id="IPR042216">
    <property type="entry name" value="MitoNEET_CISD"/>
</dbReference>
<keyword evidence="2" id="KW-0479">Metal-binding</keyword>
<dbReference type="PANTHER" id="PTHR46491:SF3">
    <property type="entry name" value="CDGSH IRON-SULFUR DOMAIN-CONTAINING PROTEIN 3, MITOCHONDRIAL"/>
    <property type="match status" value="1"/>
</dbReference>
<gene>
    <name evidence="8" type="primary">LOC102809578</name>
</gene>
<feature type="domain" description="Iron-binding zinc finger CDGSH type" evidence="6">
    <location>
        <begin position="110"/>
        <end position="144"/>
    </location>
</feature>
<dbReference type="PANTHER" id="PTHR46491">
    <property type="entry name" value="CDGSH IRON SULFUR DOMAIN PROTEIN HOMOLOG"/>
    <property type="match status" value="1"/>
</dbReference>
<dbReference type="SMART" id="SM00704">
    <property type="entry name" value="ZnF_CDGSH"/>
    <property type="match status" value="2"/>
</dbReference>
<organism evidence="7 8">
    <name type="scientific">Saccoglossus kowalevskii</name>
    <name type="common">Acorn worm</name>
    <dbReference type="NCBI Taxonomy" id="10224"/>
    <lineage>
        <taxon>Eukaryota</taxon>
        <taxon>Metazoa</taxon>
        <taxon>Hemichordata</taxon>
        <taxon>Enteropneusta</taxon>
        <taxon>Harrimaniidae</taxon>
        <taxon>Saccoglossus</taxon>
    </lineage>
</organism>
<protein>
    <submittedName>
        <fullName evidence="8">Uncharacterized protein LOC102809578</fullName>
    </submittedName>
</protein>
<dbReference type="Proteomes" id="UP000694865">
    <property type="component" value="Unplaced"/>
</dbReference>
<keyword evidence="3" id="KW-0408">Iron</keyword>
<dbReference type="InterPro" id="IPR052950">
    <property type="entry name" value="CISD"/>
</dbReference>
<evidence type="ECO:0000313" key="8">
    <source>
        <dbReference type="RefSeq" id="XP_006812323.1"/>
    </source>
</evidence>
<evidence type="ECO:0000256" key="4">
    <source>
        <dbReference type="ARBA" id="ARBA00023014"/>
    </source>
</evidence>
<dbReference type="GeneID" id="102809578"/>
<keyword evidence="7" id="KW-1185">Reference proteome</keyword>
<evidence type="ECO:0000256" key="5">
    <source>
        <dbReference type="ARBA" id="ARBA00034078"/>
    </source>
</evidence>
<proteinExistence type="predicted"/>
<keyword evidence="4" id="KW-0411">Iron-sulfur</keyword>
<dbReference type="InterPro" id="IPR018967">
    <property type="entry name" value="FeS-contain_CDGSH-typ"/>
</dbReference>
<evidence type="ECO:0000256" key="1">
    <source>
        <dbReference type="ARBA" id="ARBA00022714"/>
    </source>
</evidence>
<keyword evidence="1" id="KW-0001">2Fe-2S</keyword>
<dbReference type="Pfam" id="PF09360">
    <property type="entry name" value="zf-CDGSH"/>
    <property type="match status" value="1"/>
</dbReference>
<feature type="domain" description="Iron-binding zinc finger CDGSH type" evidence="6">
    <location>
        <begin position="145"/>
        <end position="182"/>
    </location>
</feature>
<comment type="cofactor">
    <cofactor evidence="5">
        <name>[2Fe-2S] cluster</name>
        <dbReference type="ChEBI" id="CHEBI:190135"/>
    </cofactor>
</comment>
<name>A0ABM0LX32_SACKO</name>
<accession>A0ABM0LX32</accession>
<dbReference type="RefSeq" id="XP_006812323.1">
    <property type="nucleotide sequence ID" value="XM_006812260.1"/>
</dbReference>
<reference evidence="8" key="1">
    <citation type="submission" date="2025-08" db="UniProtKB">
        <authorList>
            <consortium name="RefSeq"/>
        </authorList>
    </citation>
    <scope>IDENTIFICATION</scope>
    <source>
        <tissue evidence="8">Testes</tissue>
    </source>
</reference>
<dbReference type="Gene3D" id="3.40.5.90">
    <property type="entry name" value="CDGSH iron-sulfur domain, mitoNEET-type"/>
    <property type="match status" value="2"/>
</dbReference>
<evidence type="ECO:0000313" key="7">
    <source>
        <dbReference type="Proteomes" id="UP000694865"/>
    </source>
</evidence>
<evidence type="ECO:0000256" key="2">
    <source>
        <dbReference type="ARBA" id="ARBA00022723"/>
    </source>
</evidence>
<sequence length="210" mass="23744">MTSDDPVSHAEFYFYEFISTRFYTFAVTAKSSGKENDDGQSCDRSPDDFVWRSALLQSMAGFIYRRIYLDTTRKVHPIFRSMTTEGKEPTDDSTQPKALVPAVAQYGPCNCYGLKPGDTKHWCVCGLSKKQPWCDGSHKGTGFRPLKWTVPKKQQTLYQLCACKHTKVPPYCDATHTNLPSTVIARYKGCTQHHGSCNKLCTQCGWVPEF</sequence>
<evidence type="ECO:0000256" key="3">
    <source>
        <dbReference type="ARBA" id="ARBA00023004"/>
    </source>
</evidence>
<evidence type="ECO:0000259" key="6">
    <source>
        <dbReference type="SMART" id="SM00704"/>
    </source>
</evidence>